<keyword evidence="3" id="KW-0732">Signal</keyword>
<name>A0A9P1IJQ4_9PELO</name>
<protein>
    <recommendedName>
        <fullName evidence="6">Glucuronosyltransferase</fullName>
    </recommendedName>
</protein>
<evidence type="ECO:0000256" key="3">
    <source>
        <dbReference type="SAM" id="SignalP"/>
    </source>
</evidence>
<evidence type="ECO:0000313" key="5">
    <source>
        <dbReference type="Proteomes" id="UP001152747"/>
    </source>
</evidence>
<evidence type="ECO:0000256" key="2">
    <source>
        <dbReference type="SAM" id="Phobius"/>
    </source>
</evidence>
<comment type="caution">
    <text evidence="4">The sequence shown here is derived from an EMBL/GenBank/DDBJ whole genome shotgun (WGS) entry which is preliminary data.</text>
</comment>
<feature type="signal peptide" evidence="3">
    <location>
        <begin position="1"/>
        <end position="20"/>
    </location>
</feature>
<dbReference type="Proteomes" id="UP001152747">
    <property type="component" value="Unassembled WGS sequence"/>
</dbReference>
<feature type="transmembrane region" description="Helical" evidence="2">
    <location>
        <begin position="458"/>
        <end position="480"/>
    </location>
</feature>
<accession>A0A9P1IJQ4</accession>
<gene>
    <name evidence="4" type="ORF">CAMP_LOCUS7129</name>
</gene>
<evidence type="ECO:0000256" key="1">
    <source>
        <dbReference type="SAM" id="MobiDB-lite"/>
    </source>
</evidence>
<proteinExistence type="predicted"/>
<sequence length="541" mass="60777">MKIACCVLIILAFNVVSIFAGYENPQCPNPKPNDKLSSSEKIVIAFVIGFGNDGIDKYKIAYVLNQLACWIPTNQNVQSFVFHYFNNGAEKNNNMHVKKTWQTMKDIFDDPNTIATCVHFTKGLENIKAKSWDSVDKIKLIVHDDLMAGTTNCDHQKMFNDTQMGEKFELYDIKFTNGNDPGTLYYTNVRSIKSANQNATEELRNATYNFMQRILGIEEPTTTTPTTTTSISTSASSSSTTTTSITEEPTKNDKITYPEKIIIFFVIGFSKKGVDKAKIAYLLNQLACWIPTNQNINSGAIHHFNNDLMVKDHTEVKDTKTFIESIFKETNAFATCDTFKSGLTFLKNYPWDPVNKIKLIVHDDLMAGTTNCDYPKAFNETQLDKKFELYQIKFSTGSDPNTFYYPNINTINTAKQNATDELRNVTYTFMQRILGTDVEPPTTATPSKPSEKSGDNTILIIILVVVAVIVVVLLIVGLAFRKKLFSKCKKSKEEDNKTILIIGEKTDDPPTIITEVVPKSIIAKEKKFGAINDPTMHSAKQ</sequence>
<evidence type="ECO:0008006" key="6">
    <source>
        <dbReference type="Google" id="ProtNLM"/>
    </source>
</evidence>
<feature type="chain" id="PRO_5040260131" description="Glucuronosyltransferase" evidence="3">
    <location>
        <begin position="21"/>
        <end position="541"/>
    </location>
</feature>
<keyword evidence="2" id="KW-0812">Transmembrane</keyword>
<dbReference type="AlphaFoldDB" id="A0A9P1IJQ4"/>
<feature type="compositionally biased region" description="Low complexity" evidence="1">
    <location>
        <begin position="221"/>
        <end position="247"/>
    </location>
</feature>
<dbReference type="EMBL" id="CANHGI010000003">
    <property type="protein sequence ID" value="CAI5444492.1"/>
    <property type="molecule type" value="Genomic_DNA"/>
</dbReference>
<keyword evidence="2" id="KW-1133">Transmembrane helix</keyword>
<reference evidence="4" key="1">
    <citation type="submission" date="2022-11" db="EMBL/GenBank/DDBJ databases">
        <authorList>
            <person name="Kikuchi T."/>
        </authorList>
    </citation>
    <scope>NUCLEOTIDE SEQUENCE</scope>
    <source>
        <strain evidence="4">PS1010</strain>
    </source>
</reference>
<keyword evidence="2" id="KW-0472">Membrane</keyword>
<feature type="region of interest" description="Disordered" evidence="1">
    <location>
        <begin position="221"/>
        <end position="250"/>
    </location>
</feature>
<keyword evidence="5" id="KW-1185">Reference proteome</keyword>
<evidence type="ECO:0000313" key="4">
    <source>
        <dbReference type="EMBL" id="CAI5444492.1"/>
    </source>
</evidence>
<organism evidence="4 5">
    <name type="scientific">Caenorhabditis angaria</name>
    <dbReference type="NCBI Taxonomy" id="860376"/>
    <lineage>
        <taxon>Eukaryota</taxon>
        <taxon>Metazoa</taxon>
        <taxon>Ecdysozoa</taxon>
        <taxon>Nematoda</taxon>
        <taxon>Chromadorea</taxon>
        <taxon>Rhabditida</taxon>
        <taxon>Rhabditina</taxon>
        <taxon>Rhabditomorpha</taxon>
        <taxon>Rhabditoidea</taxon>
        <taxon>Rhabditidae</taxon>
        <taxon>Peloderinae</taxon>
        <taxon>Caenorhabditis</taxon>
    </lineage>
</organism>